<dbReference type="Pfam" id="PF09043">
    <property type="entry name" value="Lys-AminoMut_A"/>
    <property type="match status" value="1"/>
</dbReference>
<dbReference type="SUPFAM" id="SSF51703">
    <property type="entry name" value="Cobalamin (vitamin B12)-dependent enzymes"/>
    <property type="match status" value="1"/>
</dbReference>
<gene>
    <name evidence="2" type="ORF">Ade02nite_54090</name>
</gene>
<dbReference type="EMBL" id="BOMI01000108">
    <property type="protein sequence ID" value="GID76768.1"/>
    <property type="molecule type" value="Genomic_DNA"/>
</dbReference>
<evidence type="ECO:0000259" key="1">
    <source>
        <dbReference type="Pfam" id="PF09043"/>
    </source>
</evidence>
<evidence type="ECO:0000313" key="2">
    <source>
        <dbReference type="EMBL" id="GID76768.1"/>
    </source>
</evidence>
<dbReference type="Proteomes" id="UP000609879">
    <property type="component" value="Unassembled WGS sequence"/>
</dbReference>
<dbReference type="RefSeq" id="WP_203769785.1">
    <property type="nucleotide sequence ID" value="NZ_BAAABO010000029.1"/>
</dbReference>
<dbReference type="InterPro" id="IPR015130">
    <property type="entry name" value="Lys-AminoMut_A"/>
</dbReference>
<name>A0ABQ3Y9T4_9ACTN</name>
<reference evidence="2 3" key="1">
    <citation type="submission" date="2021-01" db="EMBL/GenBank/DDBJ databases">
        <title>Whole genome shotgun sequence of Actinoplanes deccanensis NBRC 13994.</title>
        <authorList>
            <person name="Komaki H."/>
            <person name="Tamura T."/>
        </authorList>
    </citation>
    <scope>NUCLEOTIDE SEQUENCE [LARGE SCALE GENOMIC DNA]</scope>
    <source>
        <strain evidence="2 3">NBRC 13994</strain>
    </source>
</reference>
<feature type="domain" description="D-Lysine 5,6-aminomutase alpha subunit" evidence="1">
    <location>
        <begin position="5"/>
        <end position="514"/>
    </location>
</feature>
<keyword evidence="3" id="KW-1185">Reference proteome</keyword>
<evidence type="ECO:0000313" key="3">
    <source>
        <dbReference type="Proteomes" id="UP000609879"/>
    </source>
</evidence>
<dbReference type="Gene3D" id="3.20.20.440">
    <property type="entry name" value="D-Lysine 5,6-aminomutase alpha subunit"/>
    <property type="match status" value="1"/>
</dbReference>
<organism evidence="2 3">
    <name type="scientific">Paractinoplanes deccanensis</name>
    <dbReference type="NCBI Taxonomy" id="113561"/>
    <lineage>
        <taxon>Bacteria</taxon>
        <taxon>Bacillati</taxon>
        <taxon>Actinomycetota</taxon>
        <taxon>Actinomycetes</taxon>
        <taxon>Micromonosporales</taxon>
        <taxon>Micromonosporaceae</taxon>
        <taxon>Paractinoplanes</taxon>
    </lineage>
</organism>
<comment type="caution">
    <text evidence="2">The sequence shown here is derived from an EMBL/GenBank/DDBJ whole genome shotgun (WGS) entry which is preliminary data.</text>
</comment>
<dbReference type="InterPro" id="IPR016176">
    <property type="entry name" value="Cbl-dep_enz_cat"/>
</dbReference>
<sequence length="518" mass="56425">MAGKLDLDPRVVREARALAARAGQPVVDLARSHTTVSVERAVLRLAGVRGADQDGIPWVNRLVDAVRADVGLEHGVAVPVFHAMRATGVDDVTVLAQKAAAGAVRFGVPLKKADVTAARRMARKATGDGLRTIDRRRAERERMIKRYGDPAQRPWIYLIVATGDILEDIPQAQAAARAGADVIAVIRSTGQSLLDYVPEGATREGFAGTYATQENFRLMRAALDETSKELGRYVRLTNYASGLCMPEIAALAGLERLDMMLNDSMYGILFRDINPIRTFVDQRFSRQVHARAGIIINTGEDNYLTTADAVEAAHTVTVSQLLNEFFAHEAGLADWQLGLGHAFEINPELPESFRLELAHALLARELFPDAPLKWMPPTKHMTGDVFRGNLLDGFFNLVGALTGQGILLVGMMTEAVVTPWLSDRDIALQNVRYVLTGAGNLHEDFVPAPGGFIQRRAHAVLAEAVDLLKRIEGDTLLNAIADGTFGIMKRPADRGKGLDGVAKHAEDYYNPVTEALES</sequence>
<proteinExistence type="predicted"/>
<dbReference type="InterPro" id="IPR037086">
    <property type="entry name" value="Lys-AminoMut_asu_sf"/>
</dbReference>
<protein>
    <submittedName>
        <fullName evidence="2">L-beta-lysine 5,6-aminomutase alpha subunit</fullName>
    </submittedName>
</protein>
<accession>A0ABQ3Y9T4</accession>